<dbReference type="NCBIfam" id="TIGR00496">
    <property type="entry name" value="frr"/>
    <property type="match status" value="1"/>
</dbReference>
<evidence type="ECO:0000256" key="6">
    <source>
        <dbReference type="HAMAP-Rule" id="MF_00040"/>
    </source>
</evidence>
<protein>
    <recommendedName>
        <fullName evidence="6">Ribosome-recycling factor</fullName>
        <shortName evidence="6">RRF</shortName>
    </recommendedName>
    <alternativeName>
        <fullName evidence="6">Ribosome-releasing factor</fullName>
    </alternativeName>
</protein>
<dbReference type="PANTHER" id="PTHR20982">
    <property type="entry name" value="RIBOSOME RECYCLING FACTOR"/>
    <property type="match status" value="1"/>
</dbReference>
<dbReference type="RefSeq" id="WP_157993421.1">
    <property type="nucleotide sequence ID" value="NZ_LR217703.1"/>
</dbReference>
<dbReference type="InterPro" id="IPR023584">
    <property type="entry name" value="Ribosome_recyc_fac_dom"/>
</dbReference>
<dbReference type="GO" id="GO:0043023">
    <property type="term" value="F:ribosomal large subunit binding"/>
    <property type="evidence" value="ECO:0007669"/>
    <property type="project" value="TreeGrafter"/>
</dbReference>
<keyword evidence="3 6" id="KW-0963">Cytoplasm</keyword>
<organism evidence="8 9">
    <name type="scientific">Candidatus Erwinia haradaeae</name>
    <dbReference type="NCBI Taxonomy" id="1922217"/>
    <lineage>
        <taxon>Bacteria</taxon>
        <taxon>Pseudomonadati</taxon>
        <taxon>Pseudomonadota</taxon>
        <taxon>Gammaproteobacteria</taxon>
        <taxon>Enterobacterales</taxon>
        <taxon>Erwiniaceae</taxon>
        <taxon>Erwinia</taxon>
    </lineage>
</organism>
<dbReference type="InterPro" id="IPR002661">
    <property type="entry name" value="Ribosome_recyc_fac"/>
</dbReference>
<dbReference type="PANTHER" id="PTHR20982:SF3">
    <property type="entry name" value="MITOCHONDRIAL RIBOSOME RECYCLING FACTOR PSEUDO 1"/>
    <property type="match status" value="1"/>
</dbReference>
<dbReference type="GO" id="GO:0002184">
    <property type="term" value="P:cytoplasmic translational termination"/>
    <property type="evidence" value="ECO:0007669"/>
    <property type="project" value="TreeGrafter"/>
</dbReference>
<comment type="function">
    <text evidence="5 6">Responsible for the release of ribosomes from messenger RNA at the termination of protein biosynthesis. May increase the efficiency of translation by recycling ribosomes from one round of translation to another.</text>
</comment>
<evidence type="ECO:0000256" key="5">
    <source>
        <dbReference type="ARBA" id="ARBA00025050"/>
    </source>
</evidence>
<evidence type="ECO:0000256" key="3">
    <source>
        <dbReference type="ARBA" id="ARBA00022490"/>
    </source>
</evidence>
<proteinExistence type="inferred from homology"/>
<evidence type="ECO:0000313" key="8">
    <source>
        <dbReference type="EMBL" id="VFP79638.1"/>
    </source>
</evidence>
<evidence type="ECO:0000259" key="7">
    <source>
        <dbReference type="Pfam" id="PF01765"/>
    </source>
</evidence>
<dbReference type="CDD" id="cd00520">
    <property type="entry name" value="RRF"/>
    <property type="match status" value="1"/>
</dbReference>
<dbReference type="Proteomes" id="UP000294412">
    <property type="component" value="Chromosome"/>
</dbReference>
<comment type="subcellular location">
    <subcellularLocation>
        <location evidence="1 6">Cytoplasm</location>
    </subcellularLocation>
</comment>
<evidence type="ECO:0000313" key="9">
    <source>
        <dbReference type="Proteomes" id="UP000294412"/>
    </source>
</evidence>
<reference evidence="8 9" key="1">
    <citation type="submission" date="2019-02" db="EMBL/GenBank/DDBJ databases">
        <authorList>
            <person name="Manzano-Marin A."/>
            <person name="Manzano-Marin A."/>
        </authorList>
    </citation>
    <scope>NUCLEOTIDE SEQUENCE [LARGE SCALE GENOMIC DNA]</scope>
    <source>
        <strain evidence="8 9">ErCicuneomaculata</strain>
    </source>
</reference>
<dbReference type="GO" id="GO:0005829">
    <property type="term" value="C:cytosol"/>
    <property type="evidence" value="ECO:0007669"/>
    <property type="project" value="GOC"/>
</dbReference>
<sequence length="185" mass="21171">MINTIKHDTEIRMQKCLDVFIKNIRKIRTGRASPSILDSITIDYHGSSIPLFQLANITVENSSTLKLNIFDRSMISVVEKAIITSGLGLNPSSVGSDVRVQLPALTTERRNKLVKVIRSESEQARISVRNIRRDSNDQIKFLVKSKKISEEDERRTQERVQKMTDSFIKKIDIVLSEKEIEILNF</sequence>
<evidence type="ECO:0000256" key="2">
    <source>
        <dbReference type="ARBA" id="ARBA00005912"/>
    </source>
</evidence>
<dbReference type="AlphaFoldDB" id="A0A451D203"/>
<dbReference type="SUPFAM" id="SSF55194">
    <property type="entry name" value="Ribosome recycling factor, RRF"/>
    <property type="match status" value="1"/>
</dbReference>
<dbReference type="Gene3D" id="3.30.1360.40">
    <property type="match status" value="1"/>
</dbReference>
<gene>
    <name evidence="6 8" type="primary">frr</name>
    <name evidence="8" type="ORF">ERCICUMA2628_189</name>
</gene>
<dbReference type="FunFam" id="3.30.1360.40:FF:000001">
    <property type="entry name" value="Ribosome-recycling factor"/>
    <property type="match status" value="1"/>
</dbReference>
<comment type="similarity">
    <text evidence="2 6">Belongs to the RRF family.</text>
</comment>
<dbReference type="OrthoDB" id="9804006at2"/>
<dbReference type="Gene3D" id="1.10.132.20">
    <property type="entry name" value="Ribosome-recycling factor"/>
    <property type="match status" value="1"/>
</dbReference>
<dbReference type="InterPro" id="IPR036191">
    <property type="entry name" value="RRF_sf"/>
</dbReference>
<evidence type="ECO:0000256" key="1">
    <source>
        <dbReference type="ARBA" id="ARBA00004496"/>
    </source>
</evidence>
<dbReference type="FunFam" id="1.10.132.20:FF:000001">
    <property type="entry name" value="Ribosome-recycling factor"/>
    <property type="match status" value="1"/>
</dbReference>
<name>A0A451D203_9GAMM</name>
<accession>A0A451D203</accession>
<keyword evidence="4 6" id="KW-0648">Protein biosynthesis</keyword>
<dbReference type="HAMAP" id="MF_00040">
    <property type="entry name" value="RRF"/>
    <property type="match status" value="1"/>
</dbReference>
<feature type="domain" description="Ribosome recycling factor" evidence="7">
    <location>
        <begin position="22"/>
        <end position="183"/>
    </location>
</feature>
<evidence type="ECO:0000256" key="4">
    <source>
        <dbReference type="ARBA" id="ARBA00022917"/>
    </source>
</evidence>
<dbReference type="EMBL" id="LR217703">
    <property type="protein sequence ID" value="VFP79638.1"/>
    <property type="molecule type" value="Genomic_DNA"/>
</dbReference>
<dbReference type="Pfam" id="PF01765">
    <property type="entry name" value="RRF"/>
    <property type="match status" value="1"/>
</dbReference>